<feature type="transmembrane region" description="Helical" evidence="5">
    <location>
        <begin position="156"/>
        <end position="177"/>
    </location>
</feature>
<keyword evidence="2" id="KW-0964">Secreted</keyword>
<dbReference type="EMBL" id="VFPE01000001">
    <property type="protein sequence ID" value="TQM34085.1"/>
    <property type="molecule type" value="Genomic_DNA"/>
</dbReference>
<protein>
    <recommendedName>
        <fullName evidence="7">Gram-positive cocci surface proteins LPxTG domain-containing protein</fullName>
    </recommendedName>
</protein>
<evidence type="ECO:0000259" key="7">
    <source>
        <dbReference type="Pfam" id="PF00746"/>
    </source>
</evidence>
<gene>
    <name evidence="8" type="ORF">FB391_0372</name>
</gene>
<dbReference type="AlphaFoldDB" id="A0A543FJU8"/>
<feature type="signal peptide" evidence="6">
    <location>
        <begin position="1"/>
        <end position="30"/>
    </location>
</feature>
<evidence type="ECO:0000256" key="6">
    <source>
        <dbReference type="SAM" id="SignalP"/>
    </source>
</evidence>
<dbReference type="Proteomes" id="UP000320235">
    <property type="component" value="Unassembled WGS sequence"/>
</dbReference>
<proteinExistence type="predicted"/>
<evidence type="ECO:0000256" key="1">
    <source>
        <dbReference type="ARBA" id="ARBA00022512"/>
    </source>
</evidence>
<keyword evidence="9" id="KW-1185">Reference proteome</keyword>
<accession>A0A543FJU8</accession>
<name>A0A543FJU8_9MICO</name>
<dbReference type="InterPro" id="IPR019931">
    <property type="entry name" value="LPXTG_anchor"/>
</dbReference>
<keyword evidence="5" id="KW-0812">Transmembrane</keyword>
<keyword evidence="5" id="KW-1133">Transmembrane helix</keyword>
<evidence type="ECO:0000313" key="8">
    <source>
        <dbReference type="EMBL" id="TQM34085.1"/>
    </source>
</evidence>
<evidence type="ECO:0000313" key="9">
    <source>
        <dbReference type="Proteomes" id="UP000320235"/>
    </source>
</evidence>
<reference evidence="8 9" key="1">
    <citation type="submission" date="2019-06" db="EMBL/GenBank/DDBJ databases">
        <title>Sequencing the genomes of 1000 actinobacteria strains.</title>
        <authorList>
            <person name="Klenk H.-P."/>
        </authorList>
    </citation>
    <scope>NUCLEOTIDE SEQUENCE [LARGE SCALE GENOMIC DNA]</scope>
    <source>
        <strain evidence="8 9">DSM 105492</strain>
    </source>
</reference>
<organism evidence="8 9">
    <name type="scientific">Microbacterium kyungheense</name>
    <dbReference type="NCBI Taxonomy" id="1263636"/>
    <lineage>
        <taxon>Bacteria</taxon>
        <taxon>Bacillati</taxon>
        <taxon>Actinomycetota</taxon>
        <taxon>Actinomycetes</taxon>
        <taxon>Micrococcales</taxon>
        <taxon>Microbacteriaceae</taxon>
        <taxon>Microbacterium</taxon>
    </lineage>
</organism>
<feature type="domain" description="Gram-positive cocci surface proteins LPxTG" evidence="7">
    <location>
        <begin position="137"/>
        <end position="181"/>
    </location>
</feature>
<evidence type="ECO:0000256" key="3">
    <source>
        <dbReference type="ARBA" id="ARBA00022729"/>
    </source>
</evidence>
<feature type="chain" id="PRO_5022008689" description="Gram-positive cocci surface proteins LPxTG domain-containing protein" evidence="6">
    <location>
        <begin position="31"/>
        <end position="184"/>
    </location>
</feature>
<comment type="caution">
    <text evidence="8">The sequence shown here is derived from an EMBL/GenBank/DDBJ whole genome shotgun (WGS) entry which is preliminary data.</text>
</comment>
<dbReference type="Pfam" id="PF00746">
    <property type="entry name" value="Gram_pos_anchor"/>
    <property type="match status" value="1"/>
</dbReference>
<sequence length="184" mass="17903">MTGSMRASIRVLVATVIAGAAALAAPAAHAATIYPPTGSCVVDPTTTTPGGTVAFSCAAETFSPNEQVTITVTGENGAAAEIGFVRTAIATASADATSTADGSLASIDITLPSDARGTYNIAAVSPTSAGGTAAVTVTSADGSLPTTGLDSAALTWLWVAGGALVVAGAALGVVAVVRRRRDLR</sequence>
<keyword evidence="4" id="KW-0572">Peptidoglycan-anchor</keyword>
<evidence type="ECO:0000256" key="2">
    <source>
        <dbReference type="ARBA" id="ARBA00022525"/>
    </source>
</evidence>
<keyword evidence="1" id="KW-0134">Cell wall</keyword>
<keyword evidence="3 6" id="KW-0732">Signal</keyword>
<evidence type="ECO:0000256" key="5">
    <source>
        <dbReference type="SAM" id="Phobius"/>
    </source>
</evidence>
<keyword evidence="5" id="KW-0472">Membrane</keyword>
<evidence type="ECO:0000256" key="4">
    <source>
        <dbReference type="ARBA" id="ARBA00023088"/>
    </source>
</evidence>